<dbReference type="PROSITE" id="PS51892">
    <property type="entry name" value="SUBTILASE"/>
    <property type="match status" value="1"/>
</dbReference>
<dbReference type="PANTHER" id="PTHR35391:SF7">
    <property type="entry name" value="C2H2-TYPE DOMAIN-CONTAINING PROTEIN"/>
    <property type="match status" value="1"/>
</dbReference>
<feature type="active site" description="Charge relay system" evidence="2">
    <location>
        <position position="1176"/>
    </location>
</feature>
<dbReference type="SUPFAM" id="SSF52743">
    <property type="entry name" value="Subtilisin-like"/>
    <property type="match status" value="1"/>
</dbReference>
<dbReference type="Gene3D" id="1.10.510.10">
    <property type="entry name" value="Transferase(Phosphotransferase) domain 1"/>
    <property type="match status" value="1"/>
</dbReference>
<dbReference type="CDD" id="cd00180">
    <property type="entry name" value="PKc"/>
    <property type="match status" value="1"/>
</dbReference>
<sequence length="1418" mass="160812">MSPVVKDEYTRLRGAKEPTPPEALGNMSDNIYESAVICRRLFEDYLYQRRNYNDAMAMLQRRFLTWAGFLGVFAPDHVSLDSRLSRAPEMKDLVISMLEILRRSIERGLARHGPAEQVIPGSPAEDGAMIGIFGSIDRLSRLALIIREPAKPADMEKILQHKRSRGSDFFGEVVLALLKNRFPPHVMTESLLVQLASSVVYRRDRLIYQYRREAKFSAHRNDETVSETDFSKISIREVGSVVGDLNRPQERQNQAQGPVLPHPLLNKAKGEASTTESRSTNTMIHNDSVSESSSTCSNNPWIAGEYPKAPEDGKCTYCGKLLQEDVYKDEKQWRKHLKQDLKPYVCMSEECGKFPPAFESQYLWHNHMSSQHSKNWIDSITRTRKWVCSEEHDATYKFDRKEDLLDHFETCHQKNPIDKASKRDAETHLMPDSLNIKTCPFCGEYPRLDPESGAVVYQETHQTPLSGRLRSMEQVIIDPCNELTLPLYDNRLKAASIILSKHVAYHLKYIAFWSLRWWDDDSGVSADQGEHPNSSDGKATASHSTRSLADEDISSLQSQCPKVIEHSDISNNFEGNTGASGQFFLPIGIIRELVQHSNVELTLSSSGLFEDDRIPQLVDYIVTTSKRLFLTLICCEDIKPIENFLKAGLTDEDLPLCTCSEGGRNVHKCGIDESHGVRDDLRDYFDKWGDDRIELFIEWQWFFLAPVFTPTRFVYSLHDKCPLPYVCLDSTSIVGHSSSVERMGIHVDHLEGRHHSDVLNGNYVDIAVKQSINKYSTDGKELYYTEIDALEIMRDLDHNHLIQAIAFYRKGPNNCVVFPWARGGDLANFWRTDASNLDEDLVEWALAQIEGICHGIMSLHDESMLHGYLKPEKILHFPQRSGGHGLLKVASPRIVNLHVEYTRGHSLPTITNSDHLLYLPPEVAYDCIVTHKSDVWSLGCIFLEFVIWLVYGQGYLSKFHQHLKVDPGMAQFWSDSSSGSKKRPAVQYWIHQKLEKDLKAHTALWDLVELIDKRLLVTSSDERGHAGKVKRSLKLIRKKCSENPTYRFDSRLASLAASRTLNLDKDSEIVRHIDQQYAFFRTRAQSPAQALFSTSLLGHSVGSDNEEEKKRQLSRRWFKEYNRLKAILQPEDDETVGGYARVKVAVLDTGINSDDHQFVLQGGYERYVDFSGADPHDETRQGTVAASLILRMCPNAILYGARISKTKSLTHNEVENAVRAISWAVDQGVNIITMPFGFNYNYFEINREIARSREEGILIFSAASSSQNLGTVSFPAGNYRNVFGILSTNAGNHGSSDFNPILGRGPHSLAIFGEGVEIAEDGPLLNGTSYSASIAAGLAAILLDFLRQEKHKKNLPDIPRLEDMEVMTTLFLVMSCESSDGKYKCIQPWNLLNREEGMHRAKQREWIRGTIERLSRNI</sequence>
<dbReference type="Proteomes" id="UP000030753">
    <property type="component" value="Unassembled WGS sequence"/>
</dbReference>
<dbReference type="Pfam" id="PF00082">
    <property type="entry name" value="Peptidase_S8"/>
    <property type="match status" value="1"/>
</dbReference>
<feature type="region of interest" description="Disordered" evidence="3">
    <location>
        <begin position="525"/>
        <end position="544"/>
    </location>
</feature>
<dbReference type="EMBL" id="JH717847">
    <property type="protein sequence ID" value="EWY83163.1"/>
    <property type="molecule type" value="Genomic_DNA"/>
</dbReference>
<keyword evidence="2" id="KW-0645">Protease</keyword>
<accession>W9HKN7</accession>
<keyword evidence="1 2" id="KW-0378">Hydrolase</keyword>
<evidence type="ECO:0000256" key="1">
    <source>
        <dbReference type="ARBA" id="ARBA00022801"/>
    </source>
</evidence>
<dbReference type="GO" id="GO:0004674">
    <property type="term" value="F:protein serine/threonine kinase activity"/>
    <property type="evidence" value="ECO:0007669"/>
    <property type="project" value="UniProtKB-KW"/>
</dbReference>
<dbReference type="GO" id="GO:0005524">
    <property type="term" value="F:ATP binding"/>
    <property type="evidence" value="ECO:0007669"/>
    <property type="project" value="InterPro"/>
</dbReference>
<feature type="compositionally biased region" description="Basic and acidic residues" evidence="3">
    <location>
        <begin position="1"/>
        <end position="16"/>
    </location>
</feature>
<dbReference type="GO" id="GO:0004252">
    <property type="term" value="F:serine-type endopeptidase activity"/>
    <property type="evidence" value="ECO:0007669"/>
    <property type="project" value="UniProtKB-UniRule"/>
</dbReference>
<feature type="region of interest" description="Disordered" evidence="3">
    <location>
        <begin position="249"/>
        <end position="280"/>
    </location>
</feature>
<feature type="region of interest" description="Disordered" evidence="3">
    <location>
        <begin position="1"/>
        <end position="25"/>
    </location>
</feature>
<gene>
    <name evidence="5" type="ORF">FOYG_13013</name>
</gene>
<dbReference type="InterPro" id="IPR001245">
    <property type="entry name" value="Ser-Thr/Tyr_kinase_cat_dom"/>
</dbReference>
<comment type="similarity">
    <text evidence="2">Belongs to the peptidase S8 family.</text>
</comment>
<evidence type="ECO:0000313" key="6">
    <source>
        <dbReference type="Proteomes" id="UP000030753"/>
    </source>
</evidence>
<dbReference type="SUPFAM" id="SSF56112">
    <property type="entry name" value="Protein kinase-like (PK-like)"/>
    <property type="match status" value="1"/>
</dbReference>
<dbReference type="Pfam" id="PF07714">
    <property type="entry name" value="PK_Tyr_Ser-Thr"/>
    <property type="match status" value="1"/>
</dbReference>
<feature type="domain" description="Protein kinase" evidence="4">
    <location>
        <begin position="728"/>
        <end position="1061"/>
    </location>
</feature>
<feature type="active site" description="Charge relay system" evidence="2">
    <location>
        <position position="1329"/>
    </location>
</feature>
<reference evidence="5 6" key="1">
    <citation type="submission" date="2011-06" db="EMBL/GenBank/DDBJ databases">
        <title>The Genome Sequence of Fusarium oxysporum FOSC 3-a.</title>
        <authorList>
            <consortium name="The Broad Institute Genome Sequencing Platform"/>
            <person name="Ma L.-J."/>
            <person name="Gale L.R."/>
            <person name="Schwartz D.C."/>
            <person name="Zhou S."/>
            <person name="Corby-Kistler H."/>
            <person name="Young S.K."/>
            <person name="Zeng Q."/>
            <person name="Gargeya S."/>
            <person name="Fitzgerald M."/>
            <person name="Haas B."/>
            <person name="Abouelleil A."/>
            <person name="Alvarado L."/>
            <person name="Arachchi H.M."/>
            <person name="Berlin A."/>
            <person name="Brown A."/>
            <person name="Chapman S.B."/>
            <person name="Chen Z."/>
            <person name="Dunbar C."/>
            <person name="Freedman E."/>
            <person name="Gearin G."/>
            <person name="Gellesch M."/>
            <person name="Goldberg J."/>
            <person name="Griggs A."/>
            <person name="Gujja S."/>
            <person name="Heiman D."/>
            <person name="Howarth C."/>
            <person name="Larson L."/>
            <person name="Lui A."/>
            <person name="MacDonald P.J.P."/>
            <person name="Mehta T."/>
            <person name="Montmayeur A."/>
            <person name="Murphy C."/>
            <person name="Neiman D."/>
            <person name="Pearson M."/>
            <person name="Priest M."/>
            <person name="Roberts A."/>
            <person name="Saif S."/>
            <person name="Shea T."/>
            <person name="Shenoy N."/>
            <person name="Sisk P."/>
            <person name="Stolte C."/>
            <person name="Sykes S."/>
            <person name="Wortman J."/>
            <person name="Nusbaum C."/>
            <person name="Birren B."/>
        </authorList>
    </citation>
    <scope>NUCLEOTIDE SEQUENCE [LARGE SCALE GENOMIC DNA]</scope>
    <source>
        <strain evidence="6">FOSC 3-a</strain>
    </source>
</reference>
<dbReference type="OrthoDB" id="3565018at2759"/>
<protein>
    <submittedName>
        <fullName evidence="5">Serine/threonine protein kinase</fullName>
    </submittedName>
</protein>
<dbReference type="InterPro" id="IPR036852">
    <property type="entry name" value="Peptidase_S8/S53_dom_sf"/>
</dbReference>
<keyword evidence="5" id="KW-0723">Serine/threonine-protein kinase</keyword>
<dbReference type="PROSITE" id="PS50011">
    <property type="entry name" value="PROTEIN_KINASE_DOM"/>
    <property type="match status" value="1"/>
</dbReference>
<dbReference type="Gene3D" id="3.40.50.200">
    <property type="entry name" value="Peptidase S8/S53 domain"/>
    <property type="match status" value="1"/>
</dbReference>
<evidence type="ECO:0000313" key="5">
    <source>
        <dbReference type="EMBL" id="EWY83163.1"/>
    </source>
</evidence>
<feature type="compositionally biased region" description="Polar residues" evidence="3">
    <location>
        <begin position="531"/>
        <end position="544"/>
    </location>
</feature>
<evidence type="ECO:0000256" key="2">
    <source>
        <dbReference type="PROSITE-ProRule" id="PRU01240"/>
    </source>
</evidence>
<proteinExistence type="inferred from homology"/>
<dbReference type="InterPro" id="IPR011009">
    <property type="entry name" value="Kinase-like_dom_sf"/>
</dbReference>
<dbReference type="InterPro" id="IPR023827">
    <property type="entry name" value="Peptidase_S8_Asp-AS"/>
</dbReference>
<evidence type="ECO:0000259" key="4">
    <source>
        <dbReference type="PROSITE" id="PS50011"/>
    </source>
</evidence>
<dbReference type="PANTHER" id="PTHR35391">
    <property type="entry name" value="C2H2-TYPE DOMAIN-CONTAINING PROTEIN-RELATED"/>
    <property type="match status" value="1"/>
</dbReference>
<keyword evidence="5" id="KW-0418">Kinase</keyword>
<dbReference type="GO" id="GO:0006508">
    <property type="term" value="P:proteolysis"/>
    <property type="evidence" value="ECO:0007669"/>
    <property type="project" value="UniProtKB-KW"/>
</dbReference>
<organism evidence="5 6">
    <name type="scientific">Fusarium oxysporum NRRL 32931</name>
    <dbReference type="NCBI Taxonomy" id="660029"/>
    <lineage>
        <taxon>Eukaryota</taxon>
        <taxon>Fungi</taxon>
        <taxon>Dikarya</taxon>
        <taxon>Ascomycota</taxon>
        <taxon>Pezizomycotina</taxon>
        <taxon>Sordariomycetes</taxon>
        <taxon>Hypocreomycetidae</taxon>
        <taxon>Hypocreales</taxon>
        <taxon>Nectriaceae</taxon>
        <taxon>Fusarium</taxon>
        <taxon>Fusarium oxysporum species complex</taxon>
    </lineage>
</organism>
<keyword evidence="2" id="KW-0720">Serine protease</keyword>
<feature type="active site" description="Charge relay system" evidence="2">
    <location>
        <position position="1148"/>
    </location>
</feature>
<keyword evidence="5" id="KW-0808">Transferase</keyword>
<dbReference type="InterPro" id="IPR000719">
    <property type="entry name" value="Prot_kinase_dom"/>
</dbReference>
<name>W9HKN7_FUSOX</name>
<evidence type="ECO:0000256" key="3">
    <source>
        <dbReference type="SAM" id="MobiDB-lite"/>
    </source>
</evidence>
<dbReference type="PROSITE" id="PS00136">
    <property type="entry name" value="SUBTILASE_ASP"/>
    <property type="match status" value="1"/>
</dbReference>
<dbReference type="InterPro" id="IPR000209">
    <property type="entry name" value="Peptidase_S8/S53_dom"/>
</dbReference>